<protein>
    <submittedName>
        <fullName evidence="3">IPT/TIG domain-containing protein</fullName>
    </submittedName>
</protein>
<dbReference type="RefSeq" id="WP_367885548.1">
    <property type="nucleotide sequence ID" value="NZ_CP130612.1"/>
</dbReference>
<proteinExistence type="predicted"/>
<feature type="domain" description="IPT/TIG" evidence="1">
    <location>
        <begin position="213"/>
        <end position="287"/>
    </location>
</feature>
<evidence type="ECO:0000313" key="2">
    <source>
        <dbReference type="EMBL" id="WKW12669.1"/>
    </source>
</evidence>
<dbReference type="KEGG" id="pspc:Strain318_001974"/>
<dbReference type="AlphaFoldDB" id="A0AA49K0X8"/>
<dbReference type="InterPro" id="IPR013783">
    <property type="entry name" value="Ig-like_fold"/>
</dbReference>
<accession>A0AA49JVA9</accession>
<organism evidence="3 4">
    <name type="scientific">Pseudogemmatithrix spongiicola</name>
    <dbReference type="NCBI Taxonomy" id="3062599"/>
    <lineage>
        <taxon>Bacteria</taxon>
        <taxon>Pseudomonadati</taxon>
        <taxon>Gemmatimonadota</taxon>
        <taxon>Gemmatimonadia</taxon>
        <taxon>Gemmatimonadales</taxon>
        <taxon>Gemmatimonadaceae</taxon>
        <taxon>Pseudogemmatithrix</taxon>
    </lineage>
</organism>
<dbReference type="InterPro" id="IPR002909">
    <property type="entry name" value="IPT_dom"/>
</dbReference>
<evidence type="ECO:0000313" key="4">
    <source>
        <dbReference type="Proteomes" id="UP001229955"/>
    </source>
</evidence>
<reference evidence="3" key="1">
    <citation type="submission" date="2023-07" db="EMBL/GenBank/DDBJ databases">
        <authorList>
            <person name="Haufschild T."/>
            <person name="Kallscheuer N."/>
            <person name="Hammer J."/>
            <person name="Kohn T."/>
            <person name="Kabuu M."/>
            <person name="Jogler M."/>
            <person name="Wohfarth N."/>
            <person name="Heuer A."/>
            <person name="Rohde M."/>
            <person name="van Teeseling M.C.F."/>
            <person name="Jogler C."/>
        </authorList>
    </citation>
    <scope>NUCLEOTIDE SEQUENCE</scope>
    <source>
        <strain evidence="2">Strain 138</strain>
        <strain evidence="3">Strain 318</strain>
    </source>
</reference>
<accession>A0AA49K0X8</accession>
<sequence>MRLSPAIRLGRVPLVGSAIVMIALSLGCAPDRPLPPFGVRQVAILLDADTMRPGQQRLARAVATGFGGEIVDAPVVWRSLTPTTLAVSAAGQLLALAPGVGVVRAAVGSVVRDREIQLVNPPAVAFIVEPESLALRLPGPSVVPSVIPLDVFGEPIIGAALRWSSDAPRIATVSPTGSVTPVAVGASTLRVELDAVSRDLMVRVDAAGGASAPSIDSVVPSTIVTGAPFTVYGTRLTAGGLSSGLAVDGFAAQVLTSASTQITALVPSTAAACVPSGEAAVQVSTADGIGAHPVRIALAPRRTPALGSAVLLLSAAEAACVELPASGRYLVNVLHAARAVGAGSIALSVDHRSGREAPSTLQFASGPVPSSGQHAHLALLERNRAFAAHDGAPEAPRVGVRASLQLPPLGGFAAVRVPDLDDPRLCVGFRAIGARTVYDGTRIAILEDTTSLIGDRPSLAGQMDAAIAALGSEIDLTIWPLIERFGNPLVMDDRLDANGKVVVVLTPTLNAMRGGAIMGAVVSCDFFPRAAAPASNVGEMLYLQVPDVRAHPDPVEALRVWRAAVRGTIAHELKHVVGFAERIARGQLLEESWLEEATARHAEELYTRALTGLTSTSDAAYASIRCEARAALGDGSCQDTPVLMRPALAGLYRFLDARGARSPLGSVASGDDSYYGSGWSLLRFAMDHAAIDEASFTRALSVNGQSGIANLEARSGRSWDELLARWSLAVVTDGRAAGAAVEPTLRLKGWALGDLFEGFCGDLGACGGSGGVNDVFGRADPVRRTALAGNVTVDLAELAPGGFATFELAPSTAGSTRLLRLRGLGGAPLPSTARVALLRVE</sequence>
<dbReference type="EMBL" id="CP130612">
    <property type="protein sequence ID" value="WKW12669.1"/>
    <property type="molecule type" value="Genomic_DNA"/>
</dbReference>
<dbReference type="Gene3D" id="2.60.40.1080">
    <property type="match status" value="1"/>
</dbReference>
<evidence type="ECO:0000259" key="1">
    <source>
        <dbReference type="Pfam" id="PF01833"/>
    </source>
</evidence>
<dbReference type="SUPFAM" id="SSF81296">
    <property type="entry name" value="E set domains"/>
    <property type="match status" value="1"/>
</dbReference>
<dbReference type="InterPro" id="IPR014756">
    <property type="entry name" value="Ig_E-set"/>
</dbReference>
<dbReference type="Proteomes" id="UP001229955">
    <property type="component" value="Chromosome"/>
</dbReference>
<name>A0AA49K0X8_9BACT</name>
<dbReference type="PROSITE" id="PS51257">
    <property type="entry name" value="PROKAR_LIPOPROTEIN"/>
    <property type="match status" value="1"/>
</dbReference>
<dbReference type="CDD" id="cd00603">
    <property type="entry name" value="IPT_PCSR"/>
    <property type="match status" value="1"/>
</dbReference>
<dbReference type="EMBL" id="CP130613">
    <property type="protein sequence ID" value="WKW15576.1"/>
    <property type="molecule type" value="Genomic_DNA"/>
</dbReference>
<dbReference type="Pfam" id="PF01833">
    <property type="entry name" value="TIG"/>
    <property type="match status" value="1"/>
</dbReference>
<gene>
    <name evidence="2" type="ORF">Strain138_001975</name>
    <name evidence="3" type="ORF">Strain318_001974</name>
</gene>
<dbReference type="Gene3D" id="2.60.40.10">
    <property type="entry name" value="Immunoglobulins"/>
    <property type="match status" value="1"/>
</dbReference>
<keyword evidence="4" id="KW-1185">Reference proteome</keyword>
<evidence type="ECO:0000313" key="3">
    <source>
        <dbReference type="EMBL" id="WKW15576.1"/>
    </source>
</evidence>